<gene>
    <name evidence="6" type="ORF">GUITHDRAFT_145537</name>
</gene>
<dbReference type="PaxDb" id="55529-EKX36674"/>
<name>L1IL98_GUITC</name>
<dbReference type="EnsemblProtists" id="EKX36674">
    <property type="protein sequence ID" value="EKX36674"/>
    <property type="gene ID" value="GUITHDRAFT_145537"/>
</dbReference>
<comment type="subcellular location">
    <subcellularLocation>
        <location evidence="1">Membrane</location>
        <topology evidence="1">Multi-pass membrane protein</topology>
    </subcellularLocation>
</comment>
<dbReference type="GO" id="GO:0005892">
    <property type="term" value="C:acetylcholine-gated channel complex"/>
    <property type="evidence" value="ECO:0007669"/>
    <property type="project" value="InterPro"/>
</dbReference>
<reference evidence="8" key="2">
    <citation type="submission" date="2012-11" db="EMBL/GenBank/DDBJ databases">
        <authorList>
            <person name="Kuo A."/>
            <person name="Curtis B.A."/>
            <person name="Tanifuji G."/>
            <person name="Burki F."/>
            <person name="Gruber A."/>
            <person name="Irimia M."/>
            <person name="Maruyama S."/>
            <person name="Arias M.C."/>
            <person name="Ball S.G."/>
            <person name="Gile G.H."/>
            <person name="Hirakawa Y."/>
            <person name="Hopkins J.F."/>
            <person name="Rensing S.A."/>
            <person name="Schmutz J."/>
            <person name="Symeonidi A."/>
            <person name="Elias M."/>
            <person name="Eveleigh R.J."/>
            <person name="Herman E.K."/>
            <person name="Klute M.J."/>
            <person name="Nakayama T."/>
            <person name="Obornik M."/>
            <person name="Reyes-Prieto A."/>
            <person name="Armbrust E.V."/>
            <person name="Aves S.J."/>
            <person name="Beiko R.G."/>
            <person name="Coutinho P."/>
            <person name="Dacks J.B."/>
            <person name="Durnford D.G."/>
            <person name="Fast N.M."/>
            <person name="Green B.R."/>
            <person name="Grisdale C."/>
            <person name="Hempe F."/>
            <person name="Henrissat B."/>
            <person name="Hoppner M.P."/>
            <person name="Ishida K.-I."/>
            <person name="Kim E."/>
            <person name="Koreny L."/>
            <person name="Kroth P.G."/>
            <person name="Liu Y."/>
            <person name="Malik S.-B."/>
            <person name="Maier U.G."/>
            <person name="McRose D."/>
            <person name="Mock T."/>
            <person name="Neilson J.A."/>
            <person name="Onodera N.T."/>
            <person name="Poole A.M."/>
            <person name="Pritham E.J."/>
            <person name="Richards T.A."/>
            <person name="Rocap G."/>
            <person name="Roy S.W."/>
            <person name="Sarai C."/>
            <person name="Schaack S."/>
            <person name="Shirato S."/>
            <person name="Slamovits C.H."/>
            <person name="Spencer D.F."/>
            <person name="Suzuki S."/>
            <person name="Worden A.Z."/>
            <person name="Zauner S."/>
            <person name="Barry K."/>
            <person name="Bell C."/>
            <person name="Bharti A.K."/>
            <person name="Crow J.A."/>
            <person name="Grimwood J."/>
            <person name="Kramer R."/>
            <person name="Lindquist E."/>
            <person name="Lucas S."/>
            <person name="Salamov A."/>
            <person name="McFadden G.I."/>
            <person name="Lane C.E."/>
            <person name="Keeling P.J."/>
            <person name="Gray M.W."/>
            <person name="Grigoriev I.V."/>
            <person name="Archibald J.M."/>
        </authorList>
    </citation>
    <scope>NUCLEOTIDE SEQUENCE</scope>
    <source>
        <strain evidence="8">CCMP2712</strain>
    </source>
</reference>
<feature type="chain" id="PRO_5008770217" description="Transmembrane protein 65" evidence="5">
    <location>
        <begin position="20"/>
        <end position="304"/>
    </location>
</feature>
<keyword evidence="2" id="KW-0812">Transmembrane</keyword>
<dbReference type="Pfam" id="PF10507">
    <property type="entry name" value="TMEM65"/>
    <property type="match status" value="1"/>
</dbReference>
<evidence type="ECO:0000256" key="2">
    <source>
        <dbReference type="ARBA" id="ARBA00022692"/>
    </source>
</evidence>
<evidence type="ECO:0000313" key="8">
    <source>
        <dbReference type="Proteomes" id="UP000011087"/>
    </source>
</evidence>
<evidence type="ECO:0000256" key="1">
    <source>
        <dbReference type="ARBA" id="ARBA00004141"/>
    </source>
</evidence>
<reference evidence="7" key="3">
    <citation type="submission" date="2016-03" db="UniProtKB">
        <authorList>
            <consortium name="EnsemblProtists"/>
        </authorList>
    </citation>
    <scope>IDENTIFICATION</scope>
</reference>
<dbReference type="EMBL" id="JH993069">
    <property type="protein sequence ID" value="EKX36674.1"/>
    <property type="molecule type" value="Genomic_DNA"/>
</dbReference>
<proteinExistence type="predicted"/>
<dbReference type="eggNOG" id="KOG4619">
    <property type="taxonomic scope" value="Eukaryota"/>
</dbReference>
<reference evidence="6 8" key="1">
    <citation type="journal article" date="2012" name="Nature">
        <title>Algal genomes reveal evolutionary mosaicism and the fate of nucleomorphs.</title>
        <authorList>
            <consortium name="DOE Joint Genome Institute"/>
            <person name="Curtis B.A."/>
            <person name="Tanifuji G."/>
            <person name="Burki F."/>
            <person name="Gruber A."/>
            <person name="Irimia M."/>
            <person name="Maruyama S."/>
            <person name="Arias M.C."/>
            <person name="Ball S.G."/>
            <person name="Gile G.H."/>
            <person name="Hirakawa Y."/>
            <person name="Hopkins J.F."/>
            <person name="Kuo A."/>
            <person name="Rensing S.A."/>
            <person name="Schmutz J."/>
            <person name="Symeonidi A."/>
            <person name="Elias M."/>
            <person name="Eveleigh R.J."/>
            <person name="Herman E.K."/>
            <person name="Klute M.J."/>
            <person name="Nakayama T."/>
            <person name="Obornik M."/>
            <person name="Reyes-Prieto A."/>
            <person name="Armbrust E.V."/>
            <person name="Aves S.J."/>
            <person name="Beiko R.G."/>
            <person name="Coutinho P."/>
            <person name="Dacks J.B."/>
            <person name="Durnford D.G."/>
            <person name="Fast N.M."/>
            <person name="Green B.R."/>
            <person name="Grisdale C.J."/>
            <person name="Hempel F."/>
            <person name="Henrissat B."/>
            <person name="Hoppner M.P."/>
            <person name="Ishida K."/>
            <person name="Kim E."/>
            <person name="Koreny L."/>
            <person name="Kroth P.G."/>
            <person name="Liu Y."/>
            <person name="Malik S.B."/>
            <person name="Maier U.G."/>
            <person name="McRose D."/>
            <person name="Mock T."/>
            <person name="Neilson J.A."/>
            <person name="Onodera N.T."/>
            <person name="Poole A.M."/>
            <person name="Pritham E.J."/>
            <person name="Richards T.A."/>
            <person name="Rocap G."/>
            <person name="Roy S.W."/>
            <person name="Sarai C."/>
            <person name="Schaack S."/>
            <person name="Shirato S."/>
            <person name="Slamovits C.H."/>
            <person name="Spencer D.F."/>
            <person name="Suzuki S."/>
            <person name="Worden A.Z."/>
            <person name="Zauner S."/>
            <person name="Barry K."/>
            <person name="Bell C."/>
            <person name="Bharti A.K."/>
            <person name="Crow J.A."/>
            <person name="Grimwood J."/>
            <person name="Kramer R."/>
            <person name="Lindquist E."/>
            <person name="Lucas S."/>
            <person name="Salamov A."/>
            <person name="McFadden G.I."/>
            <person name="Lane C.E."/>
            <person name="Keeling P.J."/>
            <person name="Gray M.W."/>
            <person name="Grigoriev I.V."/>
            <person name="Archibald J.M."/>
        </authorList>
    </citation>
    <scope>NUCLEOTIDE SEQUENCE</scope>
    <source>
        <strain evidence="6 8">CCMP2712</strain>
    </source>
</reference>
<protein>
    <recommendedName>
        <fullName evidence="9">Transmembrane protein 65</fullName>
    </recommendedName>
</protein>
<feature type="signal peptide" evidence="5">
    <location>
        <begin position="1"/>
        <end position="19"/>
    </location>
</feature>
<keyword evidence="4" id="KW-0472">Membrane</keyword>
<dbReference type="Pfam" id="PF17175">
    <property type="entry name" value="MOLO1"/>
    <property type="match status" value="1"/>
</dbReference>
<evidence type="ECO:0000313" key="6">
    <source>
        <dbReference type="EMBL" id="EKX36674.1"/>
    </source>
</evidence>
<dbReference type="PANTHER" id="PTHR21706">
    <property type="entry name" value="TRANSMEMBRANE PROTEIN 65"/>
    <property type="match status" value="1"/>
</dbReference>
<evidence type="ECO:0000256" key="5">
    <source>
        <dbReference type="SAM" id="SignalP"/>
    </source>
</evidence>
<dbReference type="PANTHER" id="PTHR21706:SF15">
    <property type="entry name" value="TRANSMEMBRANE PROTEIN 65"/>
    <property type="match status" value="1"/>
</dbReference>
<dbReference type="AlphaFoldDB" id="L1IL98"/>
<dbReference type="RefSeq" id="XP_005823654.1">
    <property type="nucleotide sequence ID" value="XM_005823597.1"/>
</dbReference>
<dbReference type="GeneID" id="17293437"/>
<keyword evidence="5" id="KW-0732">Signal</keyword>
<dbReference type="InterPro" id="IPR019537">
    <property type="entry name" value="TMEM65"/>
</dbReference>
<evidence type="ECO:0008006" key="9">
    <source>
        <dbReference type="Google" id="ProtNLM"/>
    </source>
</evidence>
<dbReference type="GO" id="GO:0005739">
    <property type="term" value="C:mitochondrion"/>
    <property type="evidence" value="ECO:0007669"/>
    <property type="project" value="TreeGrafter"/>
</dbReference>
<sequence length="304" mass="32633">MLLASRFLSILLLLHCTASLPLDPRKHPAECGRSSPSWVCDPDEVLGEQAADRIDMVARSINAGGTKIAVSVMKKLKEDYGKDNKSDDKKVWSCSSAGSRAAKAIITLWSADALVLLSQDDKNFCVVTRGTRIPLSQDDTDSILMDVQDPLINGIPEYAVMFAILRMKLFASGMIPFIGFGMTDNGLMIICGEIIEEFLGKRLGLSAMGAAAWGNLLSDMAGVFLGGTVNQIAQRIGATEPVLTHAQKSLPIAVQSKLLGEALGVGFGCWLGMAPLMFSKSEEGETSNRECGIRRELSETGFSA</sequence>
<dbReference type="InterPro" id="IPR033438">
    <property type="entry name" value="MOLO1"/>
</dbReference>
<keyword evidence="8" id="KW-1185">Reference proteome</keyword>
<organism evidence="6">
    <name type="scientific">Guillardia theta (strain CCMP2712)</name>
    <name type="common">Cryptophyte</name>
    <dbReference type="NCBI Taxonomy" id="905079"/>
    <lineage>
        <taxon>Eukaryota</taxon>
        <taxon>Cryptophyceae</taxon>
        <taxon>Pyrenomonadales</taxon>
        <taxon>Geminigeraceae</taxon>
        <taxon>Guillardia</taxon>
    </lineage>
</organism>
<dbReference type="OrthoDB" id="430821at2759"/>
<dbReference type="HOGENOM" id="CLU_916575_0_0_1"/>
<dbReference type="Proteomes" id="UP000011087">
    <property type="component" value="Unassembled WGS sequence"/>
</dbReference>
<evidence type="ECO:0000313" key="7">
    <source>
        <dbReference type="EnsemblProtists" id="EKX36674"/>
    </source>
</evidence>
<evidence type="ECO:0000256" key="4">
    <source>
        <dbReference type="ARBA" id="ARBA00023136"/>
    </source>
</evidence>
<dbReference type="KEGG" id="gtt:GUITHDRAFT_145537"/>
<accession>L1IL98</accession>
<keyword evidence="3" id="KW-1133">Transmembrane helix</keyword>
<evidence type="ECO:0000256" key="3">
    <source>
        <dbReference type="ARBA" id="ARBA00022989"/>
    </source>
</evidence>